<feature type="region of interest" description="Disordered" evidence="2">
    <location>
        <begin position="159"/>
        <end position="187"/>
    </location>
</feature>
<accession>A0A3N4KU18</accession>
<feature type="region of interest" description="Disordered" evidence="2">
    <location>
        <begin position="411"/>
        <end position="431"/>
    </location>
</feature>
<proteinExistence type="inferred from homology"/>
<evidence type="ECO:0000313" key="4">
    <source>
        <dbReference type="Proteomes" id="UP000277580"/>
    </source>
</evidence>
<evidence type="ECO:0000256" key="1">
    <source>
        <dbReference type="ARBA" id="ARBA00009550"/>
    </source>
</evidence>
<protein>
    <recommendedName>
        <fullName evidence="5">Alpha-taxilin</fullName>
    </recommendedName>
</protein>
<keyword evidence="4" id="KW-1185">Reference proteome</keyword>
<dbReference type="EMBL" id="ML119126">
    <property type="protein sequence ID" value="RPB12909.1"/>
    <property type="molecule type" value="Genomic_DNA"/>
</dbReference>
<feature type="compositionally biased region" description="Polar residues" evidence="2">
    <location>
        <begin position="9"/>
        <end position="18"/>
    </location>
</feature>
<feature type="compositionally biased region" description="Basic and acidic residues" evidence="2">
    <location>
        <begin position="411"/>
        <end position="427"/>
    </location>
</feature>
<dbReference type="OrthoDB" id="425555at2759"/>
<evidence type="ECO:0000313" key="3">
    <source>
        <dbReference type="EMBL" id="RPB12909.1"/>
    </source>
</evidence>
<evidence type="ECO:0008006" key="5">
    <source>
        <dbReference type="Google" id="ProtNLM"/>
    </source>
</evidence>
<feature type="region of interest" description="Disordered" evidence="2">
    <location>
        <begin position="472"/>
        <end position="545"/>
    </location>
</feature>
<feature type="compositionally biased region" description="Basic and acidic residues" evidence="2">
    <location>
        <begin position="159"/>
        <end position="182"/>
    </location>
</feature>
<dbReference type="InParanoid" id="A0A3N4KU18"/>
<name>A0A3N4KU18_9PEZI</name>
<feature type="compositionally biased region" description="Basic and acidic residues" evidence="2">
    <location>
        <begin position="207"/>
        <end position="229"/>
    </location>
</feature>
<dbReference type="Proteomes" id="UP000277580">
    <property type="component" value="Unassembled WGS sequence"/>
</dbReference>
<dbReference type="AlphaFoldDB" id="A0A3N4KU18"/>
<feature type="compositionally biased region" description="Acidic residues" evidence="2">
    <location>
        <begin position="479"/>
        <end position="526"/>
    </location>
</feature>
<organism evidence="3 4">
    <name type="scientific">Morchella conica CCBAS932</name>
    <dbReference type="NCBI Taxonomy" id="1392247"/>
    <lineage>
        <taxon>Eukaryota</taxon>
        <taxon>Fungi</taxon>
        <taxon>Dikarya</taxon>
        <taxon>Ascomycota</taxon>
        <taxon>Pezizomycotina</taxon>
        <taxon>Pezizomycetes</taxon>
        <taxon>Pezizales</taxon>
        <taxon>Morchellaceae</taxon>
        <taxon>Morchella</taxon>
    </lineage>
</organism>
<reference evidence="3 4" key="1">
    <citation type="journal article" date="2018" name="Nat. Ecol. Evol.">
        <title>Pezizomycetes genomes reveal the molecular basis of ectomycorrhizal truffle lifestyle.</title>
        <authorList>
            <person name="Murat C."/>
            <person name="Payen T."/>
            <person name="Noel B."/>
            <person name="Kuo A."/>
            <person name="Morin E."/>
            <person name="Chen J."/>
            <person name="Kohler A."/>
            <person name="Krizsan K."/>
            <person name="Balestrini R."/>
            <person name="Da Silva C."/>
            <person name="Montanini B."/>
            <person name="Hainaut M."/>
            <person name="Levati E."/>
            <person name="Barry K.W."/>
            <person name="Belfiori B."/>
            <person name="Cichocki N."/>
            <person name="Clum A."/>
            <person name="Dockter R.B."/>
            <person name="Fauchery L."/>
            <person name="Guy J."/>
            <person name="Iotti M."/>
            <person name="Le Tacon F."/>
            <person name="Lindquist E.A."/>
            <person name="Lipzen A."/>
            <person name="Malagnac F."/>
            <person name="Mello A."/>
            <person name="Molinier V."/>
            <person name="Miyauchi S."/>
            <person name="Poulain J."/>
            <person name="Riccioni C."/>
            <person name="Rubini A."/>
            <person name="Sitrit Y."/>
            <person name="Splivallo R."/>
            <person name="Traeger S."/>
            <person name="Wang M."/>
            <person name="Zifcakova L."/>
            <person name="Wipf D."/>
            <person name="Zambonelli A."/>
            <person name="Paolocci F."/>
            <person name="Nowrousian M."/>
            <person name="Ottonello S."/>
            <person name="Baldrian P."/>
            <person name="Spatafora J.W."/>
            <person name="Henrissat B."/>
            <person name="Nagy L.G."/>
            <person name="Aury J.M."/>
            <person name="Wincker P."/>
            <person name="Grigoriev I.V."/>
            <person name="Bonfante P."/>
            <person name="Martin F.M."/>
        </authorList>
    </citation>
    <scope>NUCLEOTIDE SEQUENCE [LARGE SCALE GENOMIC DNA]</scope>
    <source>
        <strain evidence="3 4">CCBAS932</strain>
    </source>
</reference>
<comment type="similarity">
    <text evidence="1">Belongs to the taxilin family.</text>
</comment>
<feature type="region of interest" description="Disordered" evidence="2">
    <location>
        <begin position="207"/>
        <end position="230"/>
    </location>
</feature>
<feature type="region of interest" description="Disordered" evidence="2">
    <location>
        <begin position="1"/>
        <end position="88"/>
    </location>
</feature>
<dbReference type="STRING" id="1392247.A0A3N4KU18"/>
<sequence>MAALADHASQPQSQPQRNAKSKTAIVNGETGGDMGHTACNDHGNSESPCSNTTPPLPIPTVPAPVANKKGGGVGVGVGPKPKKTLDPSEVNSLLAAKISQLESDASMEEEEEKAISRAVRKANKELAELVSGRDDHLAKVDAIQTKYSELLHEMKRLERDHAKARKRADQLQKERDQSRSEMQKAVTVKHKLESLCRELQKENKRIKDLQDDNKKHAEKEQQKREELSNKFESTLMDIKSRIEEENDGGSRKVNMEADELASTTDIAGAKPRFKAKFKSLVDQYELRELHFTSLLKTKELEVQWNLSRYEQQKKLAEQESLRAKALHQQVSTFSQTEAELRSQLNIYVEKFKQVNNNHPFIFTSIYHSIAAHGIVSSLWGSIITQVEDTLNNSNDLFLTFRKEMEEMSKKTKRLEKENLTLSRKSETTNRNLLEMAEERTRHQKELETLKKKNIKLENLCRALQAERTTLENRLRHGDDGDDLLEDSDGDSDEYEDSADGYDEEGSEEGSEEDVGEDTDDEPEEIPQQEATHVEFRTGMVGSVGTVGTPAVFETRLHEQIPEHVNE</sequence>
<dbReference type="GO" id="GO:0019905">
    <property type="term" value="F:syntaxin binding"/>
    <property type="evidence" value="ECO:0007669"/>
    <property type="project" value="InterPro"/>
</dbReference>
<dbReference type="PANTHER" id="PTHR16127:SF13">
    <property type="entry name" value="GH01188P"/>
    <property type="match status" value="1"/>
</dbReference>
<dbReference type="Pfam" id="PF09728">
    <property type="entry name" value="Taxilin"/>
    <property type="match status" value="2"/>
</dbReference>
<gene>
    <name evidence="3" type="ORF">P167DRAFT_545228</name>
</gene>
<dbReference type="PANTHER" id="PTHR16127">
    <property type="entry name" value="TAXILIN"/>
    <property type="match status" value="1"/>
</dbReference>
<dbReference type="InterPro" id="IPR026183">
    <property type="entry name" value="Taxilin_fam"/>
</dbReference>
<evidence type="ECO:0000256" key="2">
    <source>
        <dbReference type="SAM" id="MobiDB-lite"/>
    </source>
</evidence>